<protein>
    <submittedName>
        <fullName evidence="1">Uncharacterized protein</fullName>
    </submittedName>
</protein>
<comment type="caution">
    <text evidence="1">The sequence shown here is derived from an EMBL/GenBank/DDBJ whole genome shotgun (WGS) entry which is preliminary data.</text>
</comment>
<proteinExistence type="predicted"/>
<name>C3J7P5_POREA</name>
<keyword evidence="2" id="KW-1185">Reference proteome</keyword>
<evidence type="ECO:0000313" key="2">
    <source>
        <dbReference type="Proteomes" id="UP000004295"/>
    </source>
</evidence>
<accession>C3J7P5</accession>
<evidence type="ECO:0000313" key="1">
    <source>
        <dbReference type="EMBL" id="EEN83626.1"/>
    </source>
</evidence>
<gene>
    <name evidence="1" type="ORF">POREN0001_1134</name>
</gene>
<dbReference type="Proteomes" id="UP000004295">
    <property type="component" value="Unassembled WGS sequence"/>
</dbReference>
<sequence length="47" mass="5280">MLERDKEDRTIAPRCVAVALFLVSATRSFFGLQGDNHPPNLPSPLWL</sequence>
<reference evidence="1 2" key="1">
    <citation type="submission" date="2009-04" db="EMBL/GenBank/DDBJ databases">
        <authorList>
            <person name="Sebastian Y."/>
            <person name="Madupu R."/>
            <person name="Durkin A.S."/>
            <person name="Torralba M."/>
            <person name="Methe B."/>
            <person name="Sutton G.G."/>
            <person name="Strausberg R.L."/>
            <person name="Nelson K.E."/>
        </authorList>
    </citation>
    <scope>NUCLEOTIDE SEQUENCE [LARGE SCALE GENOMIC DNA]</scope>
    <source>
        <strain evidence="2">ATCC 35406 / BCRC 14492 / JCM 8526 / NCTC 13058 / HG 370</strain>
    </source>
</reference>
<dbReference type="STRING" id="553175.POREN0001_1134"/>
<dbReference type="AlphaFoldDB" id="C3J7P5"/>
<dbReference type="EMBL" id="ACNN01000005">
    <property type="protein sequence ID" value="EEN83626.1"/>
    <property type="molecule type" value="Genomic_DNA"/>
</dbReference>
<organism evidence="1 2">
    <name type="scientific">Porphyromonas endodontalis (strain ATCC 35406 / DSM 24491 / JCM 8526 / CCUG 16442 / BCRC 14492 / NCTC 13058 / HG 370)</name>
    <name type="common">Bacteroides endodontalis</name>
    <dbReference type="NCBI Taxonomy" id="553175"/>
    <lineage>
        <taxon>Bacteria</taxon>
        <taxon>Pseudomonadati</taxon>
        <taxon>Bacteroidota</taxon>
        <taxon>Bacteroidia</taxon>
        <taxon>Bacteroidales</taxon>
        <taxon>Porphyromonadaceae</taxon>
        <taxon>Porphyromonas</taxon>
    </lineage>
</organism>